<dbReference type="InterPro" id="IPR022673">
    <property type="entry name" value="Hexokinase_C"/>
</dbReference>
<reference evidence="18" key="1">
    <citation type="submission" date="2017-02" db="UniProtKB">
        <authorList>
            <consortium name="WormBaseParasite"/>
        </authorList>
    </citation>
    <scope>IDENTIFICATION</scope>
</reference>
<evidence type="ECO:0000256" key="1">
    <source>
        <dbReference type="ARBA" id="ARBA00004888"/>
    </source>
</evidence>
<dbReference type="EC" id="2.7.1.-" evidence="14"/>
<dbReference type="GO" id="GO:0008865">
    <property type="term" value="F:fructokinase activity"/>
    <property type="evidence" value="ECO:0007669"/>
    <property type="project" value="TreeGrafter"/>
</dbReference>
<dbReference type="STRING" id="174720.A0A0N5BTL1"/>
<dbReference type="UniPathway" id="UPA00109">
    <property type="reaction ID" value="UER00180"/>
</dbReference>
<comment type="pathway">
    <text evidence="1">Carbohydrate degradation; glycolysis; D-glyceraldehyde 3-phosphate and glycerone phosphate from D-glucose: step 1/4.</text>
</comment>
<evidence type="ECO:0000256" key="7">
    <source>
        <dbReference type="ARBA" id="ARBA00022840"/>
    </source>
</evidence>
<dbReference type="InterPro" id="IPR001312">
    <property type="entry name" value="Hexokinase"/>
</dbReference>
<dbReference type="SUPFAM" id="SSF53067">
    <property type="entry name" value="Actin-like ATPase domain"/>
    <property type="match status" value="2"/>
</dbReference>
<proteinExistence type="inferred from homology"/>
<dbReference type="InterPro" id="IPR043129">
    <property type="entry name" value="ATPase_NBD"/>
</dbReference>
<evidence type="ECO:0000256" key="10">
    <source>
        <dbReference type="ARBA" id="ARBA00047905"/>
    </source>
</evidence>
<dbReference type="GO" id="GO:0005739">
    <property type="term" value="C:mitochondrion"/>
    <property type="evidence" value="ECO:0007669"/>
    <property type="project" value="TreeGrafter"/>
</dbReference>
<dbReference type="InterPro" id="IPR019807">
    <property type="entry name" value="Hexokinase_BS"/>
</dbReference>
<keyword evidence="8 14" id="KW-0324">Glycolysis</keyword>
<sequence length="520" mass="57777">MHPLKHSVINKHGSITVAKSSFDSSKRRERLKRMSSRNSIDFSKFEEIQEICKPLILTDDICRELMRRMEQSFEEGLSPQTAKTAAIKMLPSYVRAVSNGTERGEFLALDLGGTNFRVLLIRLNGKDNPMSSKIFRVPEAVMKGTGEALFDHIAKCLADFMDEHDLKNKEKLPLGFTFSFPCSQEGLTCARLCNWTKGFKATNVEGNDVVQLLREACIRRGDIDIDVVAVLNDTTGTMMACAFQEPTCNIGIICGTGSNACYMEKINRIYKLNGEINPEVDGQPDEMCVNTEWGGFGDDGKMDIVRTKFDEIVDKGTINPGKQLFEKMISGMYMGEIVRVILEHLAREGIIFGGDYYGISQPGVFPTKYVSEIEADIANDQDRTFLKTQSILEDIGVDCPTPTDCSNVAYVCSMVSTRAAHLCAIGIATLINRIKKPMVTVGIDGSVYRFHPTFPELLDQKVEELIEPGLDFQIMLSHDGSGRGAALVAAVATRINKESEVDEIIIKSINSFTMLLYDFL</sequence>
<dbReference type="PROSITE" id="PS00378">
    <property type="entry name" value="HEXOKINASE_1"/>
    <property type="match status" value="1"/>
</dbReference>
<dbReference type="GO" id="GO:0001678">
    <property type="term" value="P:intracellular glucose homeostasis"/>
    <property type="evidence" value="ECO:0007669"/>
    <property type="project" value="InterPro"/>
</dbReference>
<dbReference type="GO" id="GO:0006096">
    <property type="term" value="P:glycolytic process"/>
    <property type="evidence" value="ECO:0007669"/>
    <property type="project" value="UniProtKB-UniPathway"/>
</dbReference>
<dbReference type="PROSITE" id="PS51748">
    <property type="entry name" value="HEXOKINASE_2"/>
    <property type="match status" value="1"/>
</dbReference>
<comment type="similarity">
    <text evidence="3 14">Belongs to the hexokinase family.</text>
</comment>
<dbReference type="WBParaSite" id="SPAL_0000919300.1">
    <property type="protein sequence ID" value="SPAL_0000919300.1"/>
    <property type="gene ID" value="SPAL_0000919300"/>
</dbReference>
<dbReference type="Pfam" id="PF03727">
    <property type="entry name" value="Hexokinase_2"/>
    <property type="match status" value="1"/>
</dbReference>
<dbReference type="Proteomes" id="UP000046392">
    <property type="component" value="Unplaced"/>
</dbReference>
<dbReference type="InterPro" id="IPR022672">
    <property type="entry name" value="Hexokinase_N"/>
</dbReference>
<keyword evidence="6 14" id="KW-0418">Kinase</keyword>
<evidence type="ECO:0000313" key="17">
    <source>
        <dbReference type="Proteomes" id="UP000046392"/>
    </source>
</evidence>
<evidence type="ECO:0000256" key="14">
    <source>
        <dbReference type="RuleBase" id="RU362007"/>
    </source>
</evidence>
<evidence type="ECO:0000256" key="8">
    <source>
        <dbReference type="ARBA" id="ARBA00023152"/>
    </source>
</evidence>
<organism evidence="17 18">
    <name type="scientific">Strongyloides papillosus</name>
    <name type="common">Intestinal threadworm</name>
    <dbReference type="NCBI Taxonomy" id="174720"/>
    <lineage>
        <taxon>Eukaryota</taxon>
        <taxon>Metazoa</taxon>
        <taxon>Ecdysozoa</taxon>
        <taxon>Nematoda</taxon>
        <taxon>Chromadorea</taxon>
        <taxon>Rhabditida</taxon>
        <taxon>Tylenchina</taxon>
        <taxon>Panagrolaimomorpha</taxon>
        <taxon>Strongyloidoidea</taxon>
        <taxon>Strongyloididae</taxon>
        <taxon>Strongyloides</taxon>
    </lineage>
</organism>
<evidence type="ECO:0000256" key="6">
    <source>
        <dbReference type="ARBA" id="ARBA00022777"/>
    </source>
</evidence>
<dbReference type="GO" id="GO:0005536">
    <property type="term" value="F:D-glucose binding"/>
    <property type="evidence" value="ECO:0007669"/>
    <property type="project" value="InterPro"/>
</dbReference>
<dbReference type="GO" id="GO:0004340">
    <property type="term" value="F:glucokinase activity"/>
    <property type="evidence" value="ECO:0007669"/>
    <property type="project" value="TreeGrafter"/>
</dbReference>
<dbReference type="GO" id="GO:0005829">
    <property type="term" value="C:cytosol"/>
    <property type="evidence" value="ECO:0007669"/>
    <property type="project" value="TreeGrafter"/>
</dbReference>
<name>A0A0N5BTL1_STREA</name>
<comment type="pathway">
    <text evidence="2">Carbohydrate metabolism; hexose metabolism.</text>
</comment>
<feature type="domain" description="Hexokinase C-terminal" evidence="16">
    <location>
        <begin position="250"/>
        <end position="491"/>
    </location>
</feature>
<dbReference type="PRINTS" id="PR00475">
    <property type="entry name" value="HEXOKINASE"/>
</dbReference>
<dbReference type="AlphaFoldDB" id="A0A0N5BTL1"/>
<dbReference type="GO" id="GO:0005524">
    <property type="term" value="F:ATP binding"/>
    <property type="evidence" value="ECO:0007669"/>
    <property type="project" value="UniProtKB-UniRule"/>
</dbReference>
<dbReference type="Pfam" id="PF00349">
    <property type="entry name" value="Hexokinase_1"/>
    <property type="match status" value="1"/>
</dbReference>
<dbReference type="GO" id="GO:0006006">
    <property type="term" value="P:glucose metabolic process"/>
    <property type="evidence" value="ECO:0007669"/>
    <property type="project" value="TreeGrafter"/>
</dbReference>
<comment type="catalytic activity">
    <reaction evidence="11">
        <text>D-glucose + ATP = D-glucose 6-phosphate + ADP + H(+)</text>
        <dbReference type="Rhea" id="RHEA:17825"/>
        <dbReference type="ChEBI" id="CHEBI:4167"/>
        <dbReference type="ChEBI" id="CHEBI:15378"/>
        <dbReference type="ChEBI" id="CHEBI:30616"/>
        <dbReference type="ChEBI" id="CHEBI:61548"/>
        <dbReference type="ChEBI" id="CHEBI:456216"/>
        <dbReference type="EC" id="2.7.1.1"/>
    </reaction>
    <physiologicalReaction direction="left-to-right" evidence="11">
        <dbReference type="Rhea" id="RHEA:17826"/>
    </physiologicalReaction>
</comment>
<dbReference type="PANTHER" id="PTHR19443:SF16">
    <property type="entry name" value="HEXOKINASE TYPE 1-RELATED"/>
    <property type="match status" value="1"/>
</dbReference>
<evidence type="ECO:0000256" key="5">
    <source>
        <dbReference type="ARBA" id="ARBA00022741"/>
    </source>
</evidence>
<keyword evidence="7 14" id="KW-0067">ATP-binding</keyword>
<protein>
    <recommendedName>
        <fullName evidence="14">Phosphotransferase</fullName>
        <ecNumber evidence="14">2.7.1.-</ecNumber>
    </recommendedName>
</protein>
<evidence type="ECO:0000256" key="11">
    <source>
        <dbReference type="ARBA" id="ARBA00048160"/>
    </source>
</evidence>
<evidence type="ECO:0000256" key="4">
    <source>
        <dbReference type="ARBA" id="ARBA00022679"/>
    </source>
</evidence>
<comment type="catalytic activity">
    <reaction evidence="10">
        <text>D-fructose + ATP = D-fructose 6-phosphate + ADP + H(+)</text>
        <dbReference type="Rhea" id="RHEA:16125"/>
        <dbReference type="ChEBI" id="CHEBI:15378"/>
        <dbReference type="ChEBI" id="CHEBI:30616"/>
        <dbReference type="ChEBI" id="CHEBI:37721"/>
        <dbReference type="ChEBI" id="CHEBI:61527"/>
        <dbReference type="ChEBI" id="CHEBI:456216"/>
        <dbReference type="EC" id="2.7.1.1"/>
    </reaction>
    <physiologicalReaction direction="left-to-right" evidence="10">
        <dbReference type="Rhea" id="RHEA:16126"/>
    </physiologicalReaction>
</comment>
<dbReference type="GO" id="GO:0019158">
    <property type="term" value="F:mannokinase activity"/>
    <property type="evidence" value="ECO:0007669"/>
    <property type="project" value="RHEA"/>
</dbReference>
<comment type="function">
    <text evidence="13">Catalyzes the phosphorylation of various hexoses to hexose 6-phosphate.</text>
</comment>
<keyword evidence="5 14" id="KW-0547">Nucleotide-binding</keyword>
<evidence type="ECO:0000259" key="16">
    <source>
        <dbReference type="Pfam" id="PF03727"/>
    </source>
</evidence>
<evidence type="ECO:0000256" key="9">
    <source>
        <dbReference type="ARBA" id="ARBA00044613"/>
    </source>
</evidence>
<evidence type="ECO:0000256" key="13">
    <source>
        <dbReference type="ARBA" id="ARBA00059457"/>
    </source>
</evidence>
<dbReference type="FunFam" id="3.30.420.40:FF:000095">
    <property type="entry name" value="Phosphotransferase"/>
    <property type="match status" value="1"/>
</dbReference>
<keyword evidence="4 14" id="KW-0808">Transferase</keyword>
<dbReference type="UniPathway" id="UPA00242"/>
<feature type="domain" description="Hexokinase N-terminal" evidence="15">
    <location>
        <begin position="47"/>
        <end position="243"/>
    </location>
</feature>
<comment type="catalytic activity">
    <reaction evidence="12">
        <text>D-mannose + ATP = D-mannose 6-phosphate + ADP + H(+)</text>
        <dbReference type="Rhea" id="RHEA:11028"/>
        <dbReference type="ChEBI" id="CHEBI:4208"/>
        <dbReference type="ChEBI" id="CHEBI:15378"/>
        <dbReference type="ChEBI" id="CHEBI:30616"/>
        <dbReference type="ChEBI" id="CHEBI:58735"/>
        <dbReference type="ChEBI" id="CHEBI:456216"/>
        <dbReference type="EC" id="2.7.1.1"/>
    </reaction>
    <physiologicalReaction direction="left-to-right" evidence="12">
        <dbReference type="Rhea" id="RHEA:11029"/>
    </physiologicalReaction>
</comment>
<dbReference type="FunFam" id="3.40.367.20:FF:000005">
    <property type="entry name" value="Phosphotransferase"/>
    <property type="match status" value="1"/>
</dbReference>
<accession>A0A0N5BTL1</accession>
<dbReference type="Gene3D" id="3.30.420.40">
    <property type="match status" value="1"/>
</dbReference>
<evidence type="ECO:0000256" key="3">
    <source>
        <dbReference type="ARBA" id="ARBA00009225"/>
    </source>
</evidence>
<dbReference type="CDD" id="cd24019">
    <property type="entry name" value="ASKHA_NBD_HK_meta"/>
    <property type="match status" value="1"/>
</dbReference>
<dbReference type="PANTHER" id="PTHR19443">
    <property type="entry name" value="HEXOKINASE"/>
    <property type="match status" value="1"/>
</dbReference>
<evidence type="ECO:0000259" key="15">
    <source>
        <dbReference type="Pfam" id="PF00349"/>
    </source>
</evidence>
<dbReference type="Gene3D" id="3.40.367.20">
    <property type="match status" value="1"/>
</dbReference>
<evidence type="ECO:0000256" key="2">
    <source>
        <dbReference type="ARBA" id="ARBA00005028"/>
    </source>
</evidence>
<keyword evidence="17" id="KW-1185">Reference proteome</keyword>
<evidence type="ECO:0000256" key="12">
    <source>
        <dbReference type="ARBA" id="ARBA00050361"/>
    </source>
</evidence>
<evidence type="ECO:0000313" key="18">
    <source>
        <dbReference type="WBParaSite" id="SPAL_0000919300.1"/>
    </source>
</evidence>
<comment type="catalytic activity">
    <reaction evidence="9">
        <text>a D-hexose + ATP = a D-hexose 6-phosphate + ADP + H(+)</text>
        <dbReference type="Rhea" id="RHEA:22740"/>
        <dbReference type="ChEBI" id="CHEBI:4194"/>
        <dbReference type="ChEBI" id="CHEBI:15378"/>
        <dbReference type="ChEBI" id="CHEBI:30616"/>
        <dbReference type="ChEBI" id="CHEBI:229467"/>
        <dbReference type="ChEBI" id="CHEBI:456216"/>
        <dbReference type="EC" id="2.7.1.1"/>
    </reaction>
    <physiologicalReaction direction="left-to-right" evidence="9">
        <dbReference type="Rhea" id="RHEA:22741"/>
    </physiologicalReaction>
</comment>